<protein>
    <submittedName>
        <fullName evidence="1">Unannotated protein</fullName>
    </submittedName>
</protein>
<proteinExistence type="predicted"/>
<accession>A0A6J7KVL1</accession>
<reference evidence="1" key="1">
    <citation type="submission" date="2020-05" db="EMBL/GenBank/DDBJ databases">
        <authorList>
            <person name="Chiriac C."/>
            <person name="Salcher M."/>
            <person name="Ghai R."/>
            <person name="Kavagutti S V."/>
        </authorList>
    </citation>
    <scope>NUCLEOTIDE SEQUENCE</scope>
</reference>
<sequence>MTGVGPKSALAIVSAIGVADIENAVAQDADSVFRSVSGIGPKTAKLITLTLAGKLLGSGSGVDSELVAALLGLGYKEPLVLAALREATGNDQQAKLRSALAILSSRASK</sequence>
<dbReference type="Pfam" id="PF14520">
    <property type="entry name" value="HHH_5"/>
    <property type="match status" value="1"/>
</dbReference>
<dbReference type="EMBL" id="CAFBNO010000057">
    <property type="protein sequence ID" value="CAB4959767.1"/>
    <property type="molecule type" value="Genomic_DNA"/>
</dbReference>
<dbReference type="SUPFAM" id="SSF47781">
    <property type="entry name" value="RuvA domain 2-like"/>
    <property type="match status" value="1"/>
</dbReference>
<organism evidence="1">
    <name type="scientific">freshwater metagenome</name>
    <dbReference type="NCBI Taxonomy" id="449393"/>
    <lineage>
        <taxon>unclassified sequences</taxon>
        <taxon>metagenomes</taxon>
        <taxon>ecological metagenomes</taxon>
    </lineage>
</organism>
<gene>
    <name evidence="1" type="ORF">UFOPK3837_00988</name>
</gene>
<evidence type="ECO:0000313" key="1">
    <source>
        <dbReference type="EMBL" id="CAB4959767.1"/>
    </source>
</evidence>
<name>A0A6J7KVL1_9ZZZZ</name>
<dbReference type="InterPro" id="IPR010994">
    <property type="entry name" value="RuvA_2-like"/>
</dbReference>
<dbReference type="AlphaFoldDB" id="A0A6J7KVL1"/>
<dbReference type="Gene3D" id="1.10.150.20">
    <property type="entry name" value="5' to 3' exonuclease, C-terminal subdomain"/>
    <property type="match status" value="1"/>
</dbReference>